<evidence type="ECO:0000313" key="3">
    <source>
        <dbReference type="Proteomes" id="UP000005408"/>
    </source>
</evidence>
<dbReference type="InterPro" id="IPR002208">
    <property type="entry name" value="SecY/SEC61-alpha"/>
</dbReference>
<dbReference type="InterPro" id="IPR023201">
    <property type="entry name" value="SecY_dom_sf"/>
</dbReference>
<proteinExistence type="predicted"/>
<evidence type="ECO:0008006" key="4">
    <source>
        <dbReference type="Google" id="ProtNLM"/>
    </source>
</evidence>
<keyword evidence="1" id="KW-0472">Membrane</keyword>
<feature type="transmembrane region" description="Helical" evidence="1">
    <location>
        <begin position="16"/>
        <end position="37"/>
    </location>
</feature>
<protein>
    <recommendedName>
        <fullName evidence="4">Preprotein translocase subunit SecY</fullName>
    </recommendedName>
</protein>
<reference evidence="2" key="1">
    <citation type="submission" date="2022-08" db="UniProtKB">
        <authorList>
            <consortium name="EnsemblMetazoa"/>
        </authorList>
    </citation>
    <scope>IDENTIFICATION</scope>
    <source>
        <strain evidence="2">05x7-T-G4-1.051#20</strain>
    </source>
</reference>
<dbReference type="EnsemblMetazoa" id="G31051.5">
    <property type="protein sequence ID" value="G31051.5:cds"/>
    <property type="gene ID" value="G31051"/>
</dbReference>
<sequence>AFGGLCIGALSVLADFLGAIGSGTGILLAVTIIYQYFEIFVKEQSEMGGMSTLLF</sequence>
<dbReference type="GO" id="GO:0016020">
    <property type="term" value="C:membrane"/>
    <property type="evidence" value="ECO:0007669"/>
    <property type="project" value="InterPro"/>
</dbReference>
<dbReference type="SUPFAM" id="SSF103491">
    <property type="entry name" value="Preprotein translocase SecY subunit"/>
    <property type="match status" value="1"/>
</dbReference>
<evidence type="ECO:0000256" key="1">
    <source>
        <dbReference type="SAM" id="Phobius"/>
    </source>
</evidence>
<name>A0A8W8M3T1_MAGGI</name>
<organism evidence="2 3">
    <name type="scientific">Magallana gigas</name>
    <name type="common">Pacific oyster</name>
    <name type="synonym">Crassostrea gigas</name>
    <dbReference type="NCBI Taxonomy" id="29159"/>
    <lineage>
        <taxon>Eukaryota</taxon>
        <taxon>Metazoa</taxon>
        <taxon>Spiralia</taxon>
        <taxon>Lophotrochozoa</taxon>
        <taxon>Mollusca</taxon>
        <taxon>Bivalvia</taxon>
        <taxon>Autobranchia</taxon>
        <taxon>Pteriomorphia</taxon>
        <taxon>Ostreida</taxon>
        <taxon>Ostreoidea</taxon>
        <taxon>Ostreidae</taxon>
        <taxon>Magallana</taxon>
    </lineage>
</organism>
<evidence type="ECO:0000313" key="2">
    <source>
        <dbReference type="EnsemblMetazoa" id="G31051.5:cds"/>
    </source>
</evidence>
<dbReference type="PANTHER" id="PTHR10906">
    <property type="entry name" value="SECY/SEC61-ALPHA FAMILY MEMBER"/>
    <property type="match status" value="1"/>
</dbReference>
<dbReference type="GO" id="GO:0015031">
    <property type="term" value="P:protein transport"/>
    <property type="evidence" value="ECO:0007669"/>
    <property type="project" value="InterPro"/>
</dbReference>
<dbReference type="AlphaFoldDB" id="A0A8W8M3T1"/>
<keyword evidence="3" id="KW-1185">Reference proteome</keyword>
<keyword evidence="1" id="KW-1133">Transmembrane helix</keyword>
<dbReference type="Gene3D" id="1.10.3370.10">
    <property type="entry name" value="SecY subunit domain"/>
    <property type="match status" value="1"/>
</dbReference>
<dbReference type="Proteomes" id="UP000005408">
    <property type="component" value="Unassembled WGS sequence"/>
</dbReference>
<keyword evidence="1" id="KW-0812">Transmembrane</keyword>
<accession>A0A8W8M3T1</accession>